<evidence type="ECO:0000256" key="3">
    <source>
        <dbReference type="ARBA" id="ARBA00022737"/>
    </source>
</evidence>
<sequence length="254" mass="28495">MVRNAHHGQGPGSGRDNLSKNNLVGVIPSCFNASLALKHVFLSKNKLQGEFNMFSNSDHLEALDLRENKFSCFVPKWFGSLGITTLLLKGNHLQGIIPRELCLVSKLRIMDLSHNNISGPIPHCFGSIMQQHFIIERYPYCPPLGYAGFQTFGRDAVIDVESSIKSSSTNFFRYNYAWIRAEFTTKYNTYSYEGRTVDYMTGIDLSCNELSGEIPKELSNLTEIHALNLSHNHLTGAIPSEFSNLQNIESLDLS</sequence>
<evidence type="ECO:0000256" key="2">
    <source>
        <dbReference type="ARBA" id="ARBA00022614"/>
    </source>
</evidence>
<dbReference type="InterPro" id="IPR001611">
    <property type="entry name" value="Leu-rich_rpt"/>
</dbReference>
<dbReference type="Gene3D" id="3.80.10.10">
    <property type="entry name" value="Ribonuclease Inhibitor"/>
    <property type="match status" value="1"/>
</dbReference>
<comment type="caution">
    <text evidence="4">The sequence shown here is derived from an EMBL/GenBank/DDBJ whole genome shotgun (WGS) entry which is preliminary data.</text>
</comment>
<protein>
    <recommendedName>
        <fullName evidence="6">LRR receptor-like serine/threonine-protein kinase</fullName>
    </recommendedName>
</protein>
<dbReference type="OrthoDB" id="4691307at2759"/>
<dbReference type="PANTHER" id="PTHR48062">
    <property type="entry name" value="RECEPTOR-LIKE PROTEIN 14"/>
    <property type="match status" value="1"/>
</dbReference>
<dbReference type="STRING" id="33114.A0A2G2VDC0"/>
<dbReference type="InterPro" id="IPR051502">
    <property type="entry name" value="RLP_Defense_Trigger"/>
</dbReference>
<name>A0A2G2VDC0_CAPBA</name>
<proteinExistence type="inferred from homology"/>
<evidence type="ECO:0000313" key="4">
    <source>
        <dbReference type="EMBL" id="PHT30982.1"/>
    </source>
</evidence>
<comment type="similarity">
    <text evidence="1">Belongs to the RLP family.</text>
</comment>
<keyword evidence="3" id="KW-0677">Repeat</keyword>
<evidence type="ECO:0000313" key="5">
    <source>
        <dbReference type="Proteomes" id="UP000224567"/>
    </source>
</evidence>
<evidence type="ECO:0000256" key="1">
    <source>
        <dbReference type="ARBA" id="ARBA00009592"/>
    </source>
</evidence>
<dbReference type="EMBL" id="MLFT02000012">
    <property type="protein sequence ID" value="PHT30982.1"/>
    <property type="molecule type" value="Genomic_DNA"/>
</dbReference>
<accession>A0A2G2VDC0</accession>
<gene>
    <name evidence="4" type="ORF">CQW23_27319</name>
</gene>
<dbReference type="SUPFAM" id="SSF52047">
    <property type="entry name" value="RNI-like"/>
    <property type="match status" value="1"/>
</dbReference>
<organism evidence="4 5">
    <name type="scientific">Capsicum baccatum</name>
    <name type="common">Peruvian pepper</name>
    <dbReference type="NCBI Taxonomy" id="33114"/>
    <lineage>
        <taxon>Eukaryota</taxon>
        <taxon>Viridiplantae</taxon>
        <taxon>Streptophyta</taxon>
        <taxon>Embryophyta</taxon>
        <taxon>Tracheophyta</taxon>
        <taxon>Spermatophyta</taxon>
        <taxon>Magnoliopsida</taxon>
        <taxon>eudicotyledons</taxon>
        <taxon>Gunneridae</taxon>
        <taxon>Pentapetalae</taxon>
        <taxon>asterids</taxon>
        <taxon>lamiids</taxon>
        <taxon>Solanales</taxon>
        <taxon>Solanaceae</taxon>
        <taxon>Solanoideae</taxon>
        <taxon>Capsiceae</taxon>
        <taxon>Capsicum</taxon>
    </lineage>
</organism>
<dbReference type="InterPro" id="IPR032675">
    <property type="entry name" value="LRR_dom_sf"/>
</dbReference>
<dbReference type="AlphaFoldDB" id="A0A2G2VDC0"/>
<dbReference type="Proteomes" id="UP000224567">
    <property type="component" value="Unassembled WGS sequence"/>
</dbReference>
<reference evidence="4 5" key="1">
    <citation type="journal article" date="2017" name="Genome Biol.">
        <title>New reference genome sequences of hot pepper reveal the massive evolution of plant disease-resistance genes by retroduplication.</title>
        <authorList>
            <person name="Kim S."/>
            <person name="Park J."/>
            <person name="Yeom S.I."/>
            <person name="Kim Y.M."/>
            <person name="Seo E."/>
            <person name="Kim K.T."/>
            <person name="Kim M.S."/>
            <person name="Lee J.M."/>
            <person name="Cheong K."/>
            <person name="Shin H.S."/>
            <person name="Kim S.B."/>
            <person name="Han K."/>
            <person name="Lee J."/>
            <person name="Park M."/>
            <person name="Lee H.A."/>
            <person name="Lee H.Y."/>
            <person name="Lee Y."/>
            <person name="Oh S."/>
            <person name="Lee J.H."/>
            <person name="Choi E."/>
            <person name="Choi E."/>
            <person name="Lee S.E."/>
            <person name="Jeon J."/>
            <person name="Kim H."/>
            <person name="Choi G."/>
            <person name="Song H."/>
            <person name="Lee J."/>
            <person name="Lee S.C."/>
            <person name="Kwon J.K."/>
            <person name="Lee H.Y."/>
            <person name="Koo N."/>
            <person name="Hong Y."/>
            <person name="Kim R.W."/>
            <person name="Kang W.H."/>
            <person name="Huh J.H."/>
            <person name="Kang B.C."/>
            <person name="Yang T.J."/>
            <person name="Lee Y.H."/>
            <person name="Bennetzen J.L."/>
            <person name="Choi D."/>
        </authorList>
    </citation>
    <scope>NUCLEOTIDE SEQUENCE [LARGE SCALE GENOMIC DNA]</scope>
    <source>
        <strain evidence="5">cv. PBC81</strain>
    </source>
</reference>
<reference evidence="5" key="2">
    <citation type="journal article" date="2017" name="J. Anim. Genet.">
        <title>Multiple reference genome sequences of hot pepper reveal the massive evolution of plant disease resistance genes by retroduplication.</title>
        <authorList>
            <person name="Kim S."/>
            <person name="Park J."/>
            <person name="Yeom S.-I."/>
            <person name="Kim Y.-M."/>
            <person name="Seo E."/>
            <person name="Kim K.-T."/>
            <person name="Kim M.-S."/>
            <person name="Lee J.M."/>
            <person name="Cheong K."/>
            <person name="Shin H.-S."/>
            <person name="Kim S.-B."/>
            <person name="Han K."/>
            <person name="Lee J."/>
            <person name="Park M."/>
            <person name="Lee H.-A."/>
            <person name="Lee H.-Y."/>
            <person name="Lee Y."/>
            <person name="Oh S."/>
            <person name="Lee J.H."/>
            <person name="Choi E."/>
            <person name="Choi E."/>
            <person name="Lee S.E."/>
            <person name="Jeon J."/>
            <person name="Kim H."/>
            <person name="Choi G."/>
            <person name="Song H."/>
            <person name="Lee J."/>
            <person name="Lee S.-C."/>
            <person name="Kwon J.-K."/>
            <person name="Lee H.-Y."/>
            <person name="Koo N."/>
            <person name="Hong Y."/>
            <person name="Kim R.W."/>
            <person name="Kang W.-H."/>
            <person name="Huh J.H."/>
            <person name="Kang B.-C."/>
            <person name="Yang T.-J."/>
            <person name="Lee Y.-H."/>
            <person name="Bennetzen J.L."/>
            <person name="Choi D."/>
        </authorList>
    </citation>
    <scope>NUCLEOTIDE SEQUENCE [LARGE SCALE GENOMIC DNA]</scope>
    <source>
        <strain evidence="5">cv. PBC81</strain>
    </source>
</reference>
<dbReference type="PRINTS" id="PR00019">
    <property type="entry name" value="LEURICHRPT"/>
</dbReference>
<evidence type="ECO:0008006" key="6">
    <source>
        <dbReference type="Google" id="ProtNLM"/>
    </source>
</evidence>
<keyword evidence="5" id="KW-1185">Reference proteome</keyword>
<dbReference type="PANTHER" id="PTHR48062:SF55">
    <property type="entry name" value="LEUCINE-RICH REPEAT-CONTAINING N-TERMINAL PLANT-TYPE DOMAIN-CONTAINING PROTEIN"/>
    <property type="match status" value="1"/>
</dbReference>
<dbReference type="Pfam" id="PF00560">
    <property type="entry name" value="LRR_1"/>
    <property type="match status" value="4"/>
</dbReference>
<keyword evidence="2" id="KW-0433">Leucine-rich repeat</keyword>